<evidence type="ECO:0000313" key="3">
    <source>
        <dbReference type="Proteomes" id="UP001521785"/>
    </source>
</evidence>
<proteinExistence type="predicted"/>
<dbReference type="PRINTS" id="PR00412">
    <property type="entry name" value="EPOXHYDRLASE"/>
</dbReference>
<dbReference type="Gene3D" id="3.40.50.1820">
    <property type="entry name" value="alpha/beta hydrolase"/>
    <property type="match status" value="1"/>
</dbReference>
<name>A0ABR3RZS8_9PLEO</name>
<evidence type="ECO:0000313" key="2">
    <source>
        <dbReference type="EMBL" id="KAL1609862.1"/>
    </source>
</evidence>
<dbReference type="Proteomes" id="UP001521785">
    <property type="component" value="Unassembled WGS sequence"/>
</dbReference>
<gene>
    <name evidence="2" type="ORF">SLS60_001527</name>
</gene>
<reference evidence="2 3" key="1">
    <citation type="submission" date="2024-02" db="EMBL/GenBank/DDBJ databases">
        <title>De novo assembly and annotation of 12 fungi associated with fruit tree decline syndrome in Ontario, Canada.</title>
        <authorList>
            <person name="Sulman M."/>
            <person name="Ellouze W."/>
            <person name="Ilyukhin E."/>
        </authorList>
    </citation>
    <scope>NUCLEOTIDE SEQUENCE [LARGE SCALE GENOMIC DNA]</scope>
    <source>
        <strain evidence="2 3">M42-189</strain>
    </source>
</reference>
<comment type="caution">
    <text evidence="2">The sequence shown here is derived from an EMBL/GenBank/DDBJ whole genome shotgun (WGS) entry which is preliminary data.</text>
</comment>
<organism evidence="2 3">
    <name type="scientific">Paraconiothyrium brasiliense</name>
    <dbReference type="NCBI Taxonomy" id="300254"/>
    <lineage>
        <taxon>Eukaryota</taxon>
        <taxon>Fungi</taxon>
        <taxon>Dikarya</taxon>
        <taxon>Ascomycota</taxon>
        <taxon>Pezizomycotina</taxon>
        <taxon>Dothideomycetes</taxon>
        <taxon>Pleosporomycetidae</taxon>
        <taxon>Pleosporales</taxon>
        <taxon>Massarineae</taxon>
        <taxon>Didymosphaeriaceae</taxon>
        <taxon>Paraconiothyrium</taxon>
    </lineage>
</organism>
<keyword evidence="3" id="KW-1185">Reference proteome</keyword>
<evidence type="ECO:0000259" key="1">
    <source>
        <dbReference type="Pfam" id="PF12697"/>
    </source>
</evidence>
<sequence length="314" mass="35083">MTRNLNLSQYFSSNGWTIKYGVFGGEKRHEQTVVFVHGTPWSSAVFDPLASALMNGGGYRVVLYDLAGYGQSQDFSEKGAAKGNELFVGDTSVRTQASVLADLFKHLRLDQSDPLQRPALVAHDIAGAITLRAGLLHGCKYRSLLLLDTNTVLPWGDGFYKLARSEAQTFLQLPRNIFEAVVRAVIRSASHAPKDFSLVWEDILAEPWFDENASVADAKQRSFVRQIAQANDADIAEMLDQDLYKHVECPVKIIWGEQDQWIPREKLDSLAAMLGDSFREFVVVPDAGHLVMIDQPERVAIETLDWLMKNQSVV</sequence>
<dbReference type="Pfam" id="PF12697">
    <property type="entry name" value="Abhydrolase_6"/>
    <property type="match status" value="1"/>
</dbReference>
<feature type="domain" description="AB hydrolase-1" evidence="1">
    <location>
        <begin position="33"/>
        <end position="300"/>
    </location>
</feature>
<dbReference type="EMBL" id="JAKJXO020000002">
    <property type="protein sequence ID" value="KAL1609862.1"/>
    <property type="molecule type" value="Genomic_DNA"/>
</dbReference>
<dbReference type="PANTHER" id="PTHR43798">
    <property type="entry name" value="MONOACYLGLYCEROL LIPASE"/>
    <property type="match status" value="1"/>
</dbReference>
<dbReference type="InterPro" id="IPR000639">
    <property type="entry name" value="Epox_hydrolase-like"/>
</dbReference>
<accession>A0ABR3RZS8</accession>
<dbReference type="InterPro" id="IPR050266">
    <property type="entry name" value="AB_hydrolase_sf"/>
</dbReference>
<dbReference type="SUPFAM" id="SSF53474">
    <property type="entry name" value="alpha/beta-Hydrolases"/>
    <property type="match status" value="1"/>
</dbReference>
<dbReference type="InterPro" id="IPR000073">
    <property type="entry name" value="AB_hydrolase_1"/>
</dbReference>
<protein>
    <recommendedName>
        <fullName evidence="1">AB hydrolase-1 domain-containing protein</fullName>
    </recommendedName>
</protein>
<dbReference type="InterPro" id="IPR029058">
    <property type="entry name" value="AB_hydrolase_fold"/>
</dbReference>